<feature type="region of interest" description="Disordered" evidence="1">
    <location>
        <begin position="364"/>
        <end position="384"/>
    </location>
</feature>
<dbReference type="AlphaFoldDB" id="A0AAF1B587"/>
<dbReference type="Pfam" id="PF07734">
    <property type="entry name" value="FBA_1"/>
    <property type="match status" value="1"/>
</dbReference>
<proteinExistence type="predicted"/>
<dbReference type="EMBL" id="CP093348">
    <property type="protein sequence ID" value="WOH07099.1"/>
    <property type="molecule type" value="Genomic_DNA"/>
</dbReference>
<dbReference type="PANTHER" id="PTHR31672:SF13">
    <property type="entry name" value="F-BOX PROTEIN CPR30-LIKE"/>
    <property type="match status" value="1"/>
</dbReference>
<gene>
    <name evidence="3" type="ORF">DCAR_0626528</name>
</gene>
<dbReference type="Pfam" id="PF00646">
    <property type="entry name" value="F-box"/>
    <property type="match status" value="1"/>
</dbReference>
<dbReference type="SUPFAM" id="SSF50965">
    <property type="entry name" value="Galactose oxidase, central domain"/>
    <property type="match status" value="1"/>
</dbReference>
<protein>
    <recommendedName>
        <fullName evidence="2">F-box domain-containing protein</fullName>
    </recommendedName>
</protein>
<dbReference type="InterPro" id="IPR011043">
    <property type="entry name" value="Gal_Oxase/kelch_b-propeller"/>
</dbReference>
<dbReference type="InterPro" id="IPR017451">
    <property type="entry name" value="F-box-assoc_interact_dom"/>
</dbReference>
<reference evidence="3" key="2">
    <citation type="submission" date="2022-03" db="EMBL/GenBank/DDBJ databases">
        <title>Draft title - Genomic analysis of global carrot germplasm unveils the trajectory of domestication and the origin of high carotenoid orange carrot.</title>
        <authorList>
            <person name="Iorizzo M."/>
            <person name="Ellison S."/>
            <person name="Senalik D."/>
            <person name="Macko-Podgorni A."/>
            <person name="Grzebelus D."/>
            <person name="Bostan H."/>
            <person name="Rolling W."/>
            <person name="Curaba J."/>
            <person name="Simon P."/>
        </authorList>
    </citation>
    <scope>NUCLEOTIDE SEQUENCE</scope>
    <source>
        <tissue evidence="3">Leaf</tissue>
    </source>
</reference>
<dbReference type="PANTHER" id="PTHR31672">
    <property type="entry name" value="BNACNNG10540D PROTEIN"/>
    <property type="match status" value="1"/>
</dbReference>
<evidence type="ECO:0000313" key="3">
    <source>
        <dbReference type="EMBL" id="WOH07099.1"/>
    </source>
</evidence>
<sequence length="384" mass="44265">MLNVTPYLTEDLLSQILDRLPVKTLLQCRCVCKPWCSLIDSPCFVKAHLKRSNECNADTSLLIRGFVICSVDFEDQYNATAKEIDEPLKSLLYGTGLVGTCDGLLCLYNQKPDIFLWNPATRKCKKLPAAPTGFRCPFDYDRSSQLCGFGYDVVNDDYKVLRMFQPGGSDLSGSKVTIYGLKTNSWKRLENIPSHFELIEAWGVFMCGALHWVTFKTLESCFVILAFDLGVETYREVPFPNLENKNPDQFTLTIFEESLCMLYYDPFIHIDLWVMNDYGIGNSWCKLFTLEHPKVIRSGMDVRPIVYSKSRRDVLWESDNKVIWYNLENKKVKTLKIANLPDEFNLSVYKESLVSPEFGFSCDGQHLPKQHEKKKKQRQAQKKR</sequence>
<feature type="compositionally biased region" description="Basic residues" evidence="1">
    <location>
        <begin position="371"/>
        <end position="384"/>
    </location>
</feature>
<name>A0AAF1B587_DAUCS</name>
<organism evidence="3 4">
    <name type="scientific">Daucus carota subsp. sativus</name>
    <name type="common">Carrot</name>
    <dbReference type="NCBI Taxonomy" id="79200"/>
    <lineage>
        <taxon>Eukaryota</taxon>
        <taxon>Viridiplantae</taxon>
        <taxon>Streptophyta</taxon>
        <taxon>Embryophyta</taxon>
        <taxon>Tracheophyta</taxon>
        <taxon>Spermatophyta</taxon>
        <taxon>Magnoliopsida</taxon>
        <taxon>eudicotyledons</taxon>
        <taxon>Gunneridae</taxon>
        <taxon>Pentapetalae</taxon>
        <taxon>asterids</taxon>
        <taxon>campanulids</taxon>
        <taxon>Apiales</taxon>
        <taxon>Apiaceae</taxon>
        <taxon>Apioideae</taxon>
        <taxon>Scandiceae</taxon>
        <taxon>Daucinae</taxon>
        <taxon>Daucus</taxon>
        <taxon>Daucus sect. Daucus</taxon>
    </lineage>
</organism>
<dbReference type="SMART" id="SM00256">
    <property type="entry name" value="FBOX"/>
    <property type="match status" value="1"/>
</dbReference>
<keyword evidence="4" id="KW-1185">Reference proteome</keyword>
<reference evidence="3" key="1">
    <citation type="journal article" date="2016" name="Nat. Genet.">
        <title>A high-quality carrot genome assembly provides new insights into carotenoid accumulation and asterid genome evolution.</title>
        <authorList>
            <person name="Iorizzo M."/>
            <person name="Ellison S."/>
            <person name="Senalik D."/>
            <person name="Zeng P."/>
            <person name="Satapoomin P."/>
            <person name="Huang J."/>
            <person name="Bowman M."/>
            <person name="Iovene M."/>
            <person name="Sanseverino W."/>
            <person name="Cavagnaro P."/>
            <person name="Yildiz M."/>
            <person name="Macko-Podgorni A."/>
            <person name="Moranska E."/>
            <person name="Grzebelus E."/>
            <person name="Grzebelus D."/>
            <person name="Ashrafi H."/>
            <person name="Zheng Z."/>
            <person name="Cheng S."/>
            <person name="Spooner D."/>
            <person name="Van Deynze A."/>
            <person name="Simon P."/>
        </authorList>
    </citation>
    <scope>NUCLEOTIDE SEQUENCE</scope>
    <source>
        <tissue evidence="3">Leaf</tissue>
    </source>
</reference>
<dbReference type="Proteomes" id="UP000077755">
    <property type="component" value="Chromosome 6"/>
</dbReference>
<evidence type="ECO:0000259" key="2">
    <source>
        <dbReference type="SMART" id="SM00256"/>
    </source>
</evidence>
<evidence type="ECO:0000256" key="1">
    <source>
        <dbReference type="SAM" id="MobiDB-lite"/>
    </source>
</evidence>
<feature type="domain" description="F-box" evidence="2">
    <location>
        <begin position="8"/>
        <end position="48"/>
    </location>
</feature>
<evidence type="ECO:0000313" key="4">
    <source>
        <dbReference type="Proteomes" id="UP000077755"/>
    </source>
</evidence>
<dbReference type="CDD" id="cd22157">
    <property type="entry name" value="F-box_AtFBW1-like"/>
    <property type="match status" value="1"/>
</dbReference>
<dbReference type="InterPro" id="IPR001810">
    <property type="entry name" value="F-box_dom"/>
</dbReference>
<dbReference type="InterPro" id="IPR006527">
    <property type="entry name" value="F-box-assoc_dom_typ1"/>
</dbReference>
<dbReference type="NCBIfam" id="TIGR01640">
    <property type="entry name" value="F_box_assoc_1"/>
    <property type="match status" value="1"/>
</dbReference>
<dbReference type="SUPFAM" id="SSF81383">
    <property type="entry name" value="F-box domain"/>
    <property type="match status" value="1"/>
</dbReference>
<accession>A0AAF1B587</accession>
<dbReference type="Gene3D" id="1.20.1280.50">
    <property type="match status" value="1"/>
</dbReference>
<dbReference type="InterPro" id="IPR036047">
    <property type="entry name" value="F-box-like_dom_sf"/>
</dbReference>
<dbReference type="InterPro" id="IPR050796">
    <property type="entry name" value="SCF_F-box_component"/>
</dbReference>